<gene>
    <name evidence="10" type="ORF">N5C89_18370</name>
    <name evidence="9" type="ORF">SK91_04158</name>
</gene>
<feature type="transmembrane region" description="Helical" evidence="7">
    <location>
        <begin position="93"/>
        <end position="110"/>
    </location>
</feature>
<reference evidence="9 11" key="1">
    <citation type="submission" date="2015-06" db="EMBL/GenBank/DDBJ databases">
        <title>The Genome Sequence of None.</title>
        <authorList>
            <consortium name="The Broad Institute Genomics Platform"/>
            <consortium name="The Broad Institute Genome Sequencing Center for Infectious Disease"/>
            <person name="Earl A.M."/>
            <person name="Onderdonk A.B."/>
            <person name="Kirby J."/>
            <person name="Ferraro M.J."/>
            <person name="Huang S."/>
            <person name="Spencer M."/>
            <person name="Fodor A."/>
            <person name="Hooper D."/>
            <person name="Dekker J."/>
            <person name="O'Brien T."/>
            <person name="Quan V."/>
            <person name="Gombosev A."/>
            <person name="Delaney M."/>
            <person name="DuBois A."/>
            <person name="Ernst C."/>
            <person name="Kim D.S."/>
            <person name="Rossman W."/>
            <person name="Gohs F."/>
            <person name="Petruso H."/>
            <person name="Nozar T."/>
            <person name="Mougeot F."/>
            <person name="Manson-McGuire A."/>
            <person name="Young S."/>
            <person name="Abouelleil A."/>
            <person name="Cao P."/>
            <person name="Chapman S.B."/>
            <person name="Griggs A."/>
            <person name="Priest M."/>
            <person name="Shea T."/>
            <person name="Wortman I."/>
            <person name="Wortman J.R."/>
            <person name="Nusbaum C."/>
            <person name="Birren B."/>
        </authorList>
    </citation>
    <scope>NUCLEOTIDE SEQUENCE [LARGE SCALE GENOMIC DNA]</scope>
    <source>
        <strain evidence="9 11">MGH87</strain>
    </source>
</reference>
<feature type="transmembrane region" description="Helical" evidence="7">
    <location>
        <begin position="150"/>
        <end position="174"/>
    </location>
</feature>
<feature type="transmembrane region" description="Helical" evidence="7">
    <location>
        <begin position="180"/>
        <end position="200"/>
    </location>
</feature>
<evidence type="ECO:0000313" key="9">
    <source>
        <dbReference type="EMBL" id="KLY29182.1"/>
    </source>
</evidence>
<dbReference type="GO" id="GO:0022857">
    <property type="term" value="F:transmembrane transporter activity"/>
    <property type="evidence" value="ECO:0007669"/>
    <property type="project" value="InterPro"/>
</dbReference>
<evidence type="ECO:0000313" key="10">
    <source>
        <dbReference type="EMBL" id="MDH0964806.1"/>
    </source>
</evidence>
<keyword evidence="11" id="KW-1185">Reference proteome</keyword>
<protein>
    <submittedName>
        <fullName evidence="10">MFS transporter</fullName>
    </submittedName>
</protein>
<dbReference type="PROSITE" id="PS50850">
    <property type="entry name" value="MFS"/>
    <property type="match status" value="1"/>
</dbReference>
<feature type="transmembrane region" description="Helical" evidence="7">
    <location>
        <begin position="387"/>
        <end position="412"/>
    </location>
</feature>
<evidence type="ECO:0000259" key="8">
    <source>
        <dbReference type="PROSITE" id="PS50850"/>
    </source>
</evidence>
<feature type="transmembrane region" description="Helical" evidence="7">
    <location>
        <begin position="332"/>
        <end position="353"/>
    </location>
</feature>
<dbReference type="Gene3D" id="1.20.1250.20">
    <property type="entry name" value="MFS general substrate transporter like domains"/>
    <property type="match status" value="2"/>
</dbReference>
<feature type="transmembrane region" description="Helical" evidence="7">
    <location>
        <begin position="212"/>
        <end position="232"/>
    </location>
</feature>
<dbReference type="Pfam" id="PF07690">
    <property type="entry name" value="MFS_1"/>
    <property type="match status" value="1"/>
</dbReference>
<comment type="caution">
    <text evidence="10">The sequence shown here is derived from an EMBL/GenBank/DDBJ whole genome shotgun (WGS) entry which is preliminary data.</text>
</comment>
<evidence type="ECO:0000256" key="2">
    <source>
        <dbReference type="ARBA" id="ARBA00022448"/>
    </source>
</evidence>
<name>A0A0J2H4V2_9ENTR</name>
<evidence type="ECO:0000256" key="6">
    <source>
        <dbReference type="ARBA" id="ARBA00023136"/>
    </source>
</evidence>
<keyword evidence="4 7" id="KW-0812">Transmembrane</keyword>
<dbReference type="SUPFAM" id="SSF103473">
    <property type="entry name" value="MFS general substrate transporter"/>
    <property type="match status" value="1"/>
</dbReference>
<accession>A0A0J2H4V2</accession>
<comment type="subcellular location">
    <subcellularLocation>
        <location evidence="1">Membrane</location>
        <topology evidence="1">Multi-pass membrane protein</topology>
    </subcellularLocation>
</comment>
<evidence type="ECO:0000256" key="1">
    <source>
        <dbReference type="ARBA" id="ARBA00004141"/>
    </source>
</evidence>
<evidence type="ECO:0000313" key="12">
    <source>
        <dbReference type="Proteomes" id="UP001159937"/>
    </source>
</evidence>
<dbReference type="PANTHER" id="PTHR42718:SF9">
    <property type="entry name" value="MAJOR FACILITATOR SUPERFAMILY MULTIDRUG TRANSPORTER MFSC"/>
    <property type="match status" value="1"/>
</dbReference>
<feature type="transmembrane region" description="Helical" evidence="7">
    <location>
        <begin position="252"/>
        <end position="270"/>
    </location>
</feature>
<dbReference type="EMBL" id="JAOCBF010000025">
    <property type="protein sequence ID" value="MDH0964806.1"/>
    <property type="molecule type" value="Genomic_DNA"/>
</dbReference>
<dbReference type="RefSeq" id="WP_032747359.1">
    <property type="nucleotide sequence ID" value="NZ_CABGII010000023.1"/>
</dbReference>
<dbReference type="InterPro" id="IPR011701">
    <property type="entry name" value="MFS"/>
</dbReference>
<proteinExistence type="predicted"/>
<dbReference type="CDD" id="cd17321">
    <property type="entry name" value="MFS_MMR_MDR_like"/>
    <property type="match status" value="1"/>
</dbReference>
<keyword evidence="5 7" id="KW-1133">Transmembrane helix</keyword>
<feature type="transmembrane region" description="Helical" evidence="7">
    <location>
        <begin position="63"/>
        <end position="86"/>
    </location>
</feature>
<organism evidence="10 12">
    <name type="scientific">Klebsiella michiganensis</name>
    <dbReference type="NCBI Taxonomy" id="1134687"/>
    <lineage>
        <taxon>Bacteria</taxon>
        <taxon>Pseudomonadati</taxon>
        <taxon>Pseudomonadota</taxon>
        <taxon>Gammaproteobacteria</taxon>
        <taxon>Enterobacterales</taxon>
        <taxon>Enterobacteriaceae</taxon>
        <taxon>Klebsiella/Raoultella group</taxon>
        <taxon>Klebsiella</taxon>
    </lineage>
</organism>
<evidence type="ECO:0000313" key="11">
    <source>
        <dbReference type="Proteomes" id="UP000036305"/>
    </source>
</evidence>
<dbReference type="AlphaFoldDB" id="A0A0J2H4V2"/>
<feature type="domain" description="Major facilitator superfamily (MFS) profile" evidence="8">
    <location>
        <begin position="26"/>
        <end position="535"/>
    </location>
</feature>
<dbReference type="Proteomes" id="UP000036305">
    <property type="component" value="Unassembled WGS sequence"/>
</dbReference>
<dbReference type="Proteomes" id="UP001159937">
    <property type="component" value="Unassembled WGS sequence"/>
</dbReference>
<keyword evidence="2" id="KW-0813">Transport</keyword>
<sequence>MTTNSVINSPGISRNAAADTAMKWLPLLVLCLAQLSTSGDNATLSIATGALVKDLHASMDLISIANAMYSLAAGSLMVAAGMAGLIVGWKKTFRIGCALLFLAELTAYFSPNMLVFTYGARLLSGIGGSFMIPSVLGLIASNYKGRQQAIAFGAIGAASGVSFAAGPLICGLLVDHFGWRAAFAAIAGLCIVIFSGSFLVPTPAKPERKVVFDLPGVVLTVIGLFSVILGFLKVSSWGLFTPFNAPFTVMGLSPAPFLVLFGLIVLAIMLKWERHREATTGSALIPLSFLATPQVRNGLYLTAFIFLAYGSGIFVTVSFVQVVAGLNGIETGLLILPFALGVVVFSLGLPIVWKNANPKRMCQSALLIGTLGSVLCIFGFGPSDFSMIVPVGMCLIGISMGIVSAYSSYIVTSALPARDAQQSGGVQATSRNVGQAIGVAVCGMVMLTAITMTVQDMASHDASLSQDTQQKVANISVIPYLSDTGFSKLMLDQGVNQKDVTELNQVYKTARLKATRAGMVATAVMTLLFLFGTRNLPVRAKGSDDAAGEEPRAKKSKI</sequence>
<feature type="transmembrane region" description="Helical" evidence="7">
    <location>
        <begin position="299"/>
        <end position="320"/>
    </location>
</feature>
<dbReference type="InterPro" id="IPR036259">
    <property type="entry name" value="MFS_trans_sf"/>
</dbReference>
<reference evidence="10" key="2">
    <citation type="submission" date="2022-09" db="EMBL/GenBank/DDBJ databases">
        <title>Intensive care unit water sources are persistently colonized with multi-drug resistant bacteria and are the site of extensive horizontal gene transfer of antibiotic resistance genes.</title>
        <authorList>
            <person name="Diorio-Toth L."/>
        </authorList>
    </citation>
    <scope>NUCLEOTIDE SEQUENCE</scope>
    <source>
        <strain evidence="10">GD03918</strain>
    </source>
</reference>
<dbReference type="GO" id="GO:0016020">
    <property type="term" value="C:membrane"/>
    <property type="evidence" value="ECO:0007669"/>
    <property type="project" value="UniProtKB-SubCell"/>
</dbReference>
<dbReference type="EMBL" id="LEUS01000024">
    <property type="protein sequence ID" value="KLY29182.1"/>
    <property type="molecule type" value="Genomic_DNA"/>
</dbReference>
<keyword evidence="3" id="KW-1003">Cell membrane</keyword>
<evidence type="ECO:0000256" key="3">
    <source>
        <dbReference type="ARBA" id="ARBA00022475"/>
    </source>
</evidence>
<feature type="transmembrane region" description="Helical" evidence="7">
    <location>
        <begin position="365"/>
        <end position="381"/>
    </location>
</feature>
<dbReference type="InterPro" id="IPR020846">
    <property type="entry name" value="MFS_dom"/>
</dbReference>
<feature type="transmembrane region" description="Helical" evidence="7">
    <location>
        <begin position="433"/>
        <end position="454"/>
    </location>
</feature>
<evidence type="ECO:0000256" key="5">
    <source>
        <dbReference type="ARBA" id="ARBA00022989"/>
    </source>
</evidence>
<feature type="transmembrane region" description="Helical" evidence="7">
    <location>
        <begin position="514"/>
        <end position="531"/>
    </location>
</feature>
<evidence type="ECO:0000256" key="7">
    <source>
        <dbReference type="SAM" id="Phobius"/>
    </source>
</evidence>
<dbReference type="PANTHER" id="PTHR42718">
    <property type="entry name" value="MAJOR FACILITATOR SUPERFAMILY MULTIDRUG TRANSPORTER MFSC"/>
    <property type="match status" value="1"/>
</dbReference>
<evidence type="ECO:0000256" key="4">
    <source>
        <dbReference type="ARBA" id="ARBA00022692"/>
    </source>
</evidence>
<feature type="transmembrane region" description="Helical" evidence="7">
    <location>
        <begin position="122"/>
        <end position="143"/>
    </location>
</feature>
<keyword evidence="6 7" id="KW-0472">Membrane</keyword>